<keyword evidence="1" id="KW-0862">Zinc</keyword>
<evidence type="ECO:0000256" key="2">
    <source>
        <dbReference type="SAM" id="MobiDB-lite"/>
    </source>
</evidence>
<dbReference type="GO" id="GO:0008270">
    <property type="term" value="F:zinc ion binding"/>
    <property type="evidence" value="ECO:0007669"/>
    <property type="project" value="UniProtKB-KW"/>
</dbReference>
<gene>
    <name evidence="4" type="ORF">CBR_g41492</name>
</gene>
<feature type="region of interest" description="Disordered" evidence="2">
    <location>
        <begin position="198"/>
        <end position="231"/>
    </location>
</feature>
<evidence type="ECO:0000259" key="3">
    <source>
        <dbReference type="PROSITE" id="PS50158"/>
    </source>
</evidence>
<comment type="caution">
    <text evidence="4">The sequence shown here is derived from an EMBL/GenBank/DDBJ whole genome shotgun (WGS) entry which is preliminary data.</text>
</comment>
<feature type="region of interest" description="Disordered" evidence="2">
    <location>
        <begin position="1"/>
        <end position="21"/>
    </location>
</feature>
<feature type="region of interest" description="Disordered" evidence="2">
    <location>
        <begin position="1177"/>
        <end position="1230"/>
    </location>
</feature>
<feature type="compositionally biased region" description="Acidic residues" evidence="2">
    <location>
        <begin position="1945"/>
        <end position="1955"/>
    </location>
</feature>
<feature type="compositionally biased region" description="Acidic residues" evidence="2">
    <location>
        <begin position="1181"/>
        <end position="1193"/>
    </location>
</feature>
<feature type="compositionally biased region" description="Gly residues" evidence="2">
    <location>
        <begin position="1"/>
        <end position="12"/>
    </location>
</feature>
<feature type="compositionally biased region" description="Pro residues" evidence="2">
    <location>
        <begin position="1580"/>
        <end position="1590"/>
    </location>
</feature>
<feature type="compositionally biased region" description="Low complexity" evidence="2">
    <location>
        <begin position="206"/>
        <end position="219"/>
    </location>
</feature>
<feature type="compositionally biased region" description="Basic and acidic residues" evidence="2">
    <location>
        <begin position="2104"/>
        <end position="2116"/>
    </location>
</feature>
<feature type="compositionally biased region" description="Pro residues" evidence="2">
    <location>
        <begin position="1266"/>
        <end position="1282"/>
    </location>
</feature>
<keyword evidence="1" id="KW-0863">Zinc-finger</keyword>
<name>A0A388LW01_CHABU</name>
<keyword evidence="1" id="KW-0479">Metal-binding</keyword>
<evidence type="ECO:0000313" key="5">
    <source>
        <dbReference type="Proteomes" id="UP000265515"/>
    </source>
</evidence>
<dbReference type="SUPFAM" id="SSF57756">
    <property type="entry name" value="Retrovirus zinc finger-like domains"/>
    <property type="match status" value="1"/>
</dbReference>
<dbReference type="SMART" id="SM00343">
    <property type="entry name" value="ZnF_C2HC"/>
    <property type="match status" value="1"/>
</dbReference>
<feature type="compositionally biased region" description="Basic and acidic residues" evidence="2">
    <location>
        <begin position="1195"/>
        <end position="1230"/>
    </location>
</feature>
<feature type="region of interest" description="Disordered" evidence="2">
    <location>
        <begin position="1547"/>
        <end position="1616"/>
    </location>
</feature>
<protein>
    <recommendedName>
        <fullName evidence="3">CCHC-type domain-containing protein</fullName>
    </recommendedName>
</protein>
<dbReference type="InterPro" id="IPR012337">
    <property type="entry name" value="RNaseH-like_sf"/>
</dbReference>
<keyword evidence="5" id="KW-1185">Reference proteome</keyword>
<dbReference type="GO" id="GO:0003676">
    <property type="term" value="F:nucleic acid binding"/>
    <property type="evidence" value="ECO:0007669"/>
    <property type="project" value="InterPro"/>
</dbReference>
<feature type="region of interest" description="Disordered" evidence="2">
    <location>
        <begin position="1244"/>
        <end position="1297"/>
    </location>
</feature>
<feature type="compositionally biased region" description="Polar residues" evidence="2">
    <location>
        <begin position="1917"/>
        <end position="1927"/>
    </location>
</feature>
<evidence type="ECO:0000256" key="1">
    <source>
        <dbReference type="PROSITE-ProRule" id="PRU00047"/>
    </source>
</evidence>
<feature type="region of interest" description="Disordered" evidence="2">
    <location>
        <begin position="1908"/>
        <end position="2116"/>
    </location>
</feature>
<feature type="compositionally biased region" description="Polar residues" evidence="2">
    <location>
        <begin position="2004"/>
        <end position="2014"/>
    </location>
</feature>
<evidence type="ECO:0000313" key="4">
    <source>
        <dbReference type="EMBL" id="GBG86498.1"/>
    </source>
</evidence>
<dbReference type="EMBL" id="BFEA01000567">
    <property type="protein sequence ID" value="GBG86498.1"/>
    <property type="molecule type" value="Genomic_DNA"/>
</dbReference>
<dbReference type="InterPro" id="IPR036875">
    <property type="entry name" value="Znf_CCHC_sf"/>
</dbReference>
<dbReference type="InterPro" id="IPR001878">
    <property type="entry name" value="Znf_CCHC"/>
</dbReference>
<proteinExistence type="predicted"/>
<reference evidence="4 5" key="1">
    <citation type="journal article" date="2018" name="Cell">
        <title>The Chara Genome: Secondary Complexity and Implications for Plant Terrestrialization.</title>
        <authorList>
            <person name="Nishiyama T."/>
            <person name="Sakayama H."/>
            <person name="Vries J.D."/>
            <person name="Buschmann H."/>
            <person name="Saint-Marcoux D."/>
            <person name="Ullrich K.K."/>
            <person name="Haas F.B."/>
            <person name="Vanderstraeten L."/>
            <person name="Becker D."/>
            <person name="Lang D."/>
            <person name="Vosolsobe S."/>
            <person name="Rombauts S."/>
            <person name="Wilhelmsson P.K.I."/>
            <person name="Janitza P."/>
            <person name="Kern R."/>
            <person name="Heyl A."/>
            <person name="Rumpler F."/>
            <person name="Villalobos L.I.A.C."/>
            <person name="Clay J.M."/>
            <person name="Skokan R."/>
            <person name="Toyoda A."/>
            <person name="Suzuki Y."/>
            <person name="Kagoshima H."/>
            <person name="Schijlen E."/>
            <person name="Tajeshwar N."/>
            <person name="Catarino B."/>
            <person name="Hetherington A.J."/>
            <person name="Saltykova A."/>
            <person name="Bonnot C."/>
            <person name="Breuninger H."/>
            <person name="Symeonidi A."/>
            <person name="Radhakrishnan G.V."/>
            <person name="Van Nieuwerburgh F."/>
            <person name="Deforce D."/>
            <person name="Chang C."/>
            <person name="Karol K.G."/>
            <person name="Hedrich R."/>
            <person name="Ulvskov P."/>
            <person name="Glockner G."/>
            <person name="Delwiche C.F."/>
            <person name="Petrasek J."/>
            <person name="Van de Peer Y."/>
            <person name="Friml J."/>
            <person name="Beilby M."/>
            <person name="Dolan L."/>
            <person name="Kohara Y."/>
            <person name="Sugano S."/>
            <person name="Fujiyama A."/>
            <person name="Delaux P.-M."/>
            <person name="Quint M."/>
            <person name="TheiBen G."/>
            <person name="Hagemann M."/>
            <person name="Harholt J."/>
            <person name="Dunand C."/>
            <person name="Zachgo S."/>
            <person name="Langdale J."/>
            <person name="Maumus F."/>
            <person name="Straeten D.V.D."/>
            <person name="Gould S.B."/>
            <person name="Rensing S.A."/>
        </authorList>
    </citation>
    <scope>NUCLEOTIDE SEQUENCE [LARGE SCALE GENOMIC DNA]</scope>
    <source>
        <strain evidence="4 5">S276</strain>
    </source>
</reference>
<dbReference type="PROSITE" id="PS50158">
    <property type="entry name" value="ZF_CCHC"/>
    <property type="match status" value="1"/>
</dbReference>
<sequence length="3180" mass="350483">MFLTNGPGGGSQGNANAAPSFSNGGGQNMVVGQGYISNNGFMRGGGGTGGGGGVCYNCGKFGHIACDCWAGRNRNPGNPHFDLELEEMKEHFKQGIKYTKKPEAVELLARHRVELAYDGFDEGQRTTKESTKMKAFGSPRKEFTKDCVTTEKKTQKPVPVIIRSTPVHGDTGLMLTSPLKRGALGVFTRLAPQENYAEGGRYDGRSGTFSGSSTFGGSSDHNDCVDAGSPRKDPMRRIARALHQFIKQLPANSTFYLNSVSELAERLEGTSQQLRASGCLQAVGKCYDVKEMFSRIPHAAVIQSVRELLRLYEDKGRRQVRVSMRGKICVISNNRRKMEGYVSLPLRTIMEGVKYDLTHSIVKCGGKIVRQVFGIPMGKSTSPILASITCAMAEMRFIRELGSDRKLIGGWRIMDDITIIVGIAHRVSNKDYPENLFEAFESIYDKNLEVIRKDECGATWDFVGGSMLICQSPLRIRFIPSTKNTDSLYKERKLQFQSMQDYNSYLAKSAKKGVLTTTIKRLWDQTMSKELVLGAIGFAICEANLRGCPGQFGKGCVEQGTAKHAGCFGLYGGLEQEMGRSPVYRYLVVGQKVNNKGVMMLRCTFCNKVFQGSQFQPTRHFTQTNYCKDVSDEALYEITRRSQQKFESDQMERVARYAAERGVDVPGTGGVMGGEAGRQPVEGALGGVGGDGGGGDTEEGAIDVDREARAVETHREELAEELEEVRQPFWIIGATLLSDGRKSRDGRPIVNFLAAGSRGVVVYTTINREGEPDDAVHVLRRWVTIFHEFNFGGLQRFNAICTDSASAYVGAARALASSGIPPAIRRITWLLCSVHVCNKLLSHIGTSCDAFLDAITRARVQVVFFKTHQAALYFFRKRSPNKGLVLSCETRFASVYSMLERLLALQDALQAMMRGDDGREFAFIPWSVDVCDMARWVRRQIRWEPWWHTMATIVHITQPVMELLRRMDRGGQYMSLMIEWTQDLVRRVTYACAPLGRVFVDRIIKRVQARTQHMLEPAHCAGFLLNPRRRHVEYFSGEVRDYPRWLVRQAKRYILTQTGYEEDGVEYIIACRQFEDFHMQQGTFGDWGGGEGRDRGRACSGDRETIDYVLPWQRDEGMLDCQAGLELEPVRTGTRRGMTPEEIARQVALITRDPIGVSAPPAAEAVFGRRASIFRPYPREDDFDEEPVPEAADDPALRIPHEIDETHLDPEEDTRAHTAGRDADRAKREMMGGEEELWVPFGEVASTGGTGARATSPAPTRQESSMPPPSAPSRAPPSPVAPYEPTTSAEDTEELASSLPQRGLLHRGGVIAVAAATSLLEEMAASVLADEAPAPGGGDAVEGQAGGAGGAAGGAAGGGAAALDGLVAAAAGAAGGADAVEGGMPGAVEEEIGTQVEASRGGRDERLMQQFLTEQYDPVMAGMTPGRRRDEGVGDARCVVQETMMGLVVPFSGLHLAQGRQSQPVPVAVHGVPPPVITDLGSEPVVGPPRLPSHFAPQEVRRPLDADELAREVVRDVTCLDRWVFDQRLQHPPWQVIPPVPWGPASPVWSGSTSTGARTAEDVPGVSGGVVETAPCTRDLPPPPPRPPVGDPSSSPTGRGSRSPHTPGRSGIQETTVVVGDVSDTALFGRTDIDLDSTRRVTEHTARLQPGLGPRGGRMTVAREVAASGCEPQRGPDRGVSADSLEYALMAAMCVVHEQTPRKRGVPPRPRPVPAEGGDALGETSGAEGLGMPRGSRREQTVTEASARVVVLRKAGAPVTIEEDDPETDVAMRVEDADYEGEEEGEEESEGGSDVVFVKDRNNFRVVGAVSGWEDCSEGIRTFTLQTANGKNGHPDDDAQGVRLAWKKFRGFGKQATMLLFYTAITSDLEPSVLLRSFFDDKERLVPPTRCLDVPQEHRISMPIAYVGNDEDRTRTSELSTDVTTEGATGGLDPNYVPEQQDPSDAYEESEPEGEAVERRHAEGAVAEVARAPVSAINEPSPQEGAVADMAEAPVSATDELSTRAKTTGVSTTVGHPVVAEQQRGGETGRRPVAVGEKRSGKESGSKGAGDEDTPRLSSQKKKRTGTPRQTSDKKRKSAGKNPETPKARRGGGLGEGSSKGKRARADENDSEDDKEKVVHLDAGYFLEWKEGIKKDVTLSINPERVLELPAWERSYNHRSIDPTHMAYILRSMMDAFKKKGKTYEKPILKLAPIAGLPSPGRKAVRVTPDKFNVENPNEHWYYACHRAVTGNIKFKTDLVCKNEEFQKAALRKRPYFNLWGLADEKSKKKEWTERLRYYLPLVMTDDETWMLGMKFYDEWEKGHLLAPDGAVWTKRPPTMDPKVTREGQSFAEDNSGHKRVVYNVCVTDPEMWKGKKKRKQEDRDFFVQMNEPDVHCWKDLGDFTDAEKRRILRGLLDLDIVWVQQGRKKLIEQGKHEGRDNDDWNASFFRTGEQLMAEYASKGLDEKLWAGCRKWVTDHSYLKECPQYLGCPSDKDVAATRKLVNHEKFPTEWKRVVLSVLKGERGKWVRRSQVKKHYQIRNSVWADEDRMYFFYHGDDLKLNTPPTYEGRLSDDDAAALGKRQKVTPSDISETQFTATTYASAGVHHLKGFIYKEMERNPGMLSGHIEFFCPVENAVMFIGKAHAQVVWHLLKSGRHVVAIEGDTKLLNFLMIFVAHEVHMGVNNCEFYQVQKEVDHDPHRNMWFKLSAEKRANVYKFLFLDTRPKLRFEDDYKCRRDVVIGALDGFHGASREAAANFVEKIEECYFDNGKVELTLNYYKAQFTEEDNFNANDEEEVSEGEEPLDLETVYQKYTADAESVDVASTNDPRRDTRKCEVVTDATFLRGENVVEKTVGGSYSPRRTDSLASPCATGSEVDKGRVGLFSAGPGCIRHPSGRVSVEQNEDLAVGSISAGGGYIRSSTHQLSSTDDPLALGMEDQETAPFDTHYSGSEGGHVPLTNASEEHARGSYKGRGLRDAGSLAGAGYIRRPGLRVSAEQKEELVVRPISTGSGSIRSSAEQPRSTDNTLAVGVEDQLCSGFPDVRPSKIHMATVVSGDCNEDEDVTMLEVEELFVRHPIEDDLVKTLFHDSPVVISPSSQLLTPQDEVLVIRGSGGTAGRPVELCPDAPEKVVCLIEADIKDLSRLPSQLDRIMASAQTEEFVLGLSATCLRKDLPQPKVLDEKNTKEHLQHEAIAGKQ</sequence>
<accession>A0A388LW01</accession>
<feature type="compositionally biased region" description="Basic and acidic residues" evidence="2">
    <location>
        <begin position="220"/>
        <end position="231"/>
    </location>
</feature>
<feature type="domain" description="CCHC-type" evidence="3">
    <location>
        <begin position="55"/>
        <end position="68"/>
    </location>
</feature>
<feature type="compositionally biased region" description="Basic and acidic residues" evidence="2">
    <location>
        <begin position="2036"/>
        <end position="2055"/>
    </location>
</feature>
<feature type="region of interest" description="Disordered" evidence="2">
    <location>
        <begin position="1700"/>
        <end position="1744"/>
    </location>
</feature>
<dbReference type="SUPFAM" id="SSF53098">
    <property type="entry name" value="Ribonuclease H-like"/>
    <property type="match status" value="1"/>
</dbReference>
<dbReference type="Gramene" id="GBG86498">
    <property type="protein sequence ID" value="GBG86498"/>
    <property type="gene ID" value="CBR_g41492"/>
</dbReference>
<organism evidence="4 5">
    <name type="scientific">Chara braunii</name>
    <name type="common">Braun's stonewort</name>
    <dbReference type="NCBI Taxonomy" id="69332"/>
    <lineage>
        <taxon>Eukaryota</taxon>
        <taxon>Viridiplantae</taxon>
        <taxon>Streptophyta</taxon>
        <taxon>Charophyceae</taxon>
        <taxon>Charales</taxon>
        <taxon>Characeae</taxon>
        <taxon>Chara</taxon>
    </lineage>
</organism>
<dbReference type="Proteomes" id="UP000265515">
    <property type="component" value="Unassembled WGS sequence"/>
</dbReference>
<feature type="compositionally biased region" description="Low complexity" evidence="2">
    <location>
        <begin position="1591"/>
        <end position="1604"/>
    </location>
</feature>